<protein>
    <submittedName>
        <fullName evidence="1">Uncharacterized protein</fullName>
    </submittedName>
</protein>
<proteinExistence type="predicted"/>
<evidence type="ECO:0000313" key="1">
    <source>
        <dbReference type="EMBL" id="MBC8745915.1"/>
    </source>
</evidence>
<evidence type="ECO:0000313" key="2">
    <source>
        <dbReference type="Proteomes" id="UP000736373"/>
    </source>
</evidence>
<gene>
    <name evidence="1" type="ORF">F6X42_04505</name>
</gene>
<dbReference type="RefSeq" id="WP_187633051.1">
    <property type="nucleotide sequence ID" value="NZ_VZQQ01000003.1"/>
</dbReference>
<dbReference type="EMBL" id="VZQQ01000003">
    <property type="protein sequence ID" value="MBC8745915.1"/>
    <property type="molecule type" value="Genomic_DNA"/>
</dbReference>
<keyword evidence="2" id="KW-1185">Reference proteome</keyword>
<reference evidence="1 2" key="1">
    <citation type="submission" date="2019-09" db="EMBL/GenBank/DDBJ databases">
        <title>Paraburkholderia podalyriae sp. nov., A South African Podalyria-associated rhizobium.</title>
        <authorList>
            <person name="Mavima L."/>
            <person name="Beukes C.W."/>
            <person name="Palmer M."/>
            <person name="De Meyer S.E."/>
            <person name="James E.K."/>
            <person name="Maluk M."/>
            <person name="Avontuur J.R."/>
            <person name="Chan W.Y."/>
            <person name="Venter S.N."/>
            <person name="Steenkamp E.T."/>
        </authorList>
    </citation>
    <scope>NUCLEOTIDE SEQUENCE [LARGE SCALE GENOMIC DNA]</scope>
    <source>
        <strain evidence="1 2">WC7.3b</strain>
    </source>
</reference>
<organism evidence="1 2">
    <name type="scientific">Paraburkholderia podalyriae</name>
    <dbReference type="NCBI Taxonomy" id="1938811"/>
    <lineage>
        <taxon>Bacteria</taxon>
        <taxon>Pseudomonadati</taxon>
        <taxon>Pseudomonadota</taxon>
        <taxon>Betaproteobacteria</taxon>
        <taxon>Burkholderiales</taxon>
        <taxon>Burkholderiaceae</taxon>
        <taxon>Paraburkholderia</taxon>
    </lineage>
</organism>
<accession>A0ABR7PHZ1</accession>
<name>A0ABR7PHZ1_9BURK</name>
<comment type="caution">
    <text evidence="1">The sequence shown here is derived from an EMBL/GenBank/DDBJ whole genome shotgun (WGS) entry which is preliminary data.</text>
</comment>
<dbReference type="Proteomes" id="UP000736373">
    <property type="component" value="Unassembled WGS sequence"/>
</dbReference>
<sequence length="303" mass="33989">MSRLGIERNTGQVYEGKDAPRYLAVPTPVVSQCRLIESLSDLGNMPRGLDHDPFSWIFREESFDPVSRVRRGRIFQSFGNSGWESVLVDVHPFASSDYGAGRSDGRVPKQLCVYIHCSELLSRPRGGEGMRLAIGDAGSFSMWRVLQTESTVSQDVLVTLRAESAMGILPALDESKIHPENLAQVKQAFERVLNAAYRELPTSVVDQCRNLCVVLVSRWLYQLSGDSGLLCEDLARCIKAIQRQFGQDSRWLLRSTLEVVNSLHPRAKDNERHRYGLREISDEDAALAVHATSFVLREIGWAL</sequence>